<evidence type="ECO:0000256" key="1">
    <source>
        <dbReference type="ARBA" id="ARBA00004752"/>
    </source>
</evidence>
<proteinExistence type="inferred from homology"/>
<evidence type="ECO:0000256" key="8">
    <source>
        <dbReference type="ARBA" id="ARBA00023316"/>
    </source>
</evidence>
<accession>A0A0V7ZLS0</accession>
<dbReference type="PANTHER" id="PTHR30582">
    <property type="entry name" value="L,D-TRANSPEPTIDASE"/>
    <property type="match status" value="1"/>
</dbReference>
<dbReference type="InterPro" id="IPR005490">
    <property type="entry name" value="LD_TPept_cat_dom"/>
</dbReference>
<keyword evidence="11" id="KW-0812">Transmembrane</keyword>
<feature type="domain" description="L,D-TPase catalytic" evidence="12">
    <location>
        <begin position="97"/>
        <end position="222"/>
    </location>
</feature>
<reference evidence="13 15" key="1">
    <citation type="journal article" date="2015" name="Genome Announc.">
        <title>Draft Genome of the Euendolithic (true boring) Cyanobacterium Mastigocoleus testarum strain BC008.</title>
        <authorList>
            <person name="Guida B.S."/>
            <person name="Garcia-Pichel F."/>
        </authorList>
    </citation>
    <scope>NUCLEOTIDE SEQUENCE [LARGE SCALE GENOMIC DNA]</scope>
    <source>
        <strain evidence="13 15">BC008</strain>
    </source>
</reference>
<keyword evidence="3" id="KW-0328">Glycosyltransferase</keyword>
<keyword evidence="8 9" id="KW-0961">Cell wall biogenesis/degradation</keyword>
<dbReference type="GO" id="GO:0008360">
    <property type="term" value="P:regulation of cell shape"/>
    <property type="evidence" value="ECO:0007669"/>
    <property type="project" value="UniProtKB-UniRule"/>
</dbReference>
<evidence type="ECO:0000313" key="14">
    <source>
        <dbReference type="EMBL" id="KST66076.1"/>
    </source>
</evidence>
<dbReference type="Proteomes" id="UP000053372">
    <property type="component" value="Unassembled WGS sequence"/>
</dbReference>
<keyword evidence="7 9" id="KW-0573">Peptidoglycan synthesis</keyword>
<dbReference type="AlphaFoldDB" id="A0A0V7ZLS0"/>
<dbReference type="OrthoDB" id="9787225at2"/>
<keyword evidence="11" id="KW-1133">Transmembrane helix</keyword>
<keyword evidence="11" id="KW-0472">Membrane</keyword>
<keyword evidence="5" id="KW-0378">Hydrolase</keyword>
<dbReference type="Gene3D" id="2.40.440.10">
    <property type="entry name" value="L,D-transpeptidase catalytic domain-like"/>
    <property type="match status" value="1"/>
</dbReference>
<name>A0A0V7ZLS0_9CYAN</name>
<protein>
    <recommendedName>
        <fullName evidence="12">L,D-TPase catalytic domain-containing protein</fullName>
    </recommendedName>
</protein>
<feature type="transmembrane region" description="Helical" evidence="11">
    <location>
        <begin position="12"/>
        <end position="31"/>
    </location>
</feature>
<comment type="caution">
    <text evidence="13">The sequence shown here is derived from an EMBL/GenBank/DDBJ whole genome shotgun (WGS) entry which is preliminary data.</text>
</comment>
<dbReference type="InterPro" id="IPR050979">
    <property type="entry name" value="LD-transpeptidase"/>
</dbReference>
<dbReference type="EMBL" id="LMTZ01000100">
    <property type="protein sequence ID" value="KST66076.1"/>
    <property type="molecule type" value="Genomic_DNA"/>
</dbReference>
<dbReference type="PROSITE" id="PS52029">
    <property type="entry name" value="LD_TPASE"/>
    <property type="match status" value="1"/>
</dbReference>
<feature type="active site" description="Proton donor/acceptor" evidence="9">
    <location>
        <position position="182"/>
    </location>
</feature>
<dbReference type="GO" id="GO:0071972">
    <property type="term" value="F:peptidoglycan L,D-transpeptidase activity"/>
    <property type="evidence" value="ECO:0007669"/>
    <property type="project" value="TreeGrafter"/>
</dbReference>
<evidence type="ECO:0000256" key="3">
    <source>
        <dbReference type="ARBA" id="ARBA00022676"/>
    </source>
</evidence>
<keyword evidence="15" id="KW-1185">Reference proteome</keyword>
<feature type="active site" description="Nucleophile" evidence="9">
    <location>
        <position position="198"/>
    </location>
</feature>
<evidence type="ECO:0000256" key="4">
    <source>
        <dbReference type="ARBA" id="ARBA00022679"/>
    </source>
</evidence>
<feature type="region of interest" description="Disordered" evidence="10">
    <location>
        <begin position="37"/>
        <end position="58"/>
    </location>
</feature>
<comment type="pathway">
    <text evidence="1 9">Cell wall biogenesis; peptidoglycan biosynthesis.</text>
</comment>
<feature type="compositionally biased region" description="Basic and acidic residues" evidence="10">
    <location>
        <begin position="43"/>
        <end position="55"/>
    </location>
</feature>
<evidence type="ECO:0000256" key="7">
    <source>
        <dbReference type="ARBA" id="ARBA00022984"/>
    </source>
</evidence>
<comment type="similarity">
    <text evidence="2">Belongs to the YkuD family.</text>
</comment>
<dbReference type="SUPFAM" id="SSF141523">
    <property type="entry name" value="L,D-transpeptidase catalytic domain-like"/>
    <property type="match status" value="1"/>
</dbReference>
<dbReference type="RefSeq" id="WP_058183897.1">
    <property type="nucleotide sequence ID" value="NZ_LMTZ01000100.1"/>
</dbReference>
<keyword evidence="6 9" id="KW-0133">Cell shape</keyword>
<dbReference type="EMBL" id="LMTZ01000107">
    <property type="protein sequence ID" value="KST65536.1"/>
    <property type="molecule type" value="Genomic_DNA"/>
</dbReference>
<dbReference type="GO" id="GO:0005576">
    <property type="term" value="C:extracellular region"/>
    <property type="evidence" value="ECO:0007669"/>
    <property type="project" value="TreeGrafter"/>
</dbReference>
<evidence type="ECO:0000256" key="5">
    <source>
        <dbReference type="ARBA" id="ARBA00022801"/>
    </source>
</evidence>
<dbReference type="PANTHER" id="PTHR30582:SF24">
    <property type="entry name" value="L,D-TRANSPEPTIDASE ERFK_SRFK-RELATED"/>
    <property type="match status" value="1"/>
</dbReference>
<evidence type="ECO:0000313" key="13">
    <source>
        <dbReference type="EMBL" id="KST65536.1"/>
    </source>
</evidence>
<dbReference type="GO" id="GO:0071555">
    <property type="term" value="P:cell wall organization"/>
    <property type="evidence" value="ECO:0007669"/>
    <property type="project" value="UniProtKB-UniRule"/>
</dbReference>
<evidence type="ECO:0000256" key="9">
    <source>
        <dbReference type="PROSITE-ProRule" id="PRU01373"/>
    </source>
</evidence>
<dbReference type="GO" id="GO:0018104">
    <property type="term" value="P:peptidoglycan-protein cross-linking"/>
    <property type="evidence" value="ECO:0007669"/>
    <property type="project" value="TreeGrafter"/>
</dbReference>
<dbReference type="InterPro" id="IPR038063">
    <property type="entry name" value="Transpep_catalytic_dom"/>
</dbReference>
<evidence type="ECO:0000313" key="15">
    <source>
        <dbReference type="Proteomes" id="UP000053372"/>
    </source>
</evidence>
<evidence type="ECO:0000256" key="10">
    <source>
        <dbReference type="SAM" id="MobiDB-lite"/>
    </source>
</evidence>
<dbReference type="GO" id="GO:0016757">
    <property type="term" value="F:glycosyltransferase activity"/>
    <property type="evidence" value="ECO:0007669"/>
    <property type="project" value="UniProtKB-KW"/>
</dbReference>
<dbReference type="CDD" id="cd16913">
    <property type="entry name" value="YkuD_like"/>
    <property type="match status" value="1"/>
</dbReference>
<evidence type="ECO:0000259" key="12">
    <source>
        <dbReference type="PROSITE" id="PS52029"/>
    </source>
</evidence>
<evidence type="ECO:0000256" key="11">
    <source>
        <dbReference type="SAM" id="Phobius"/>
    </source>
</evidence>
<organism evidence="13 15">
    <name type="scientific">Mastigocoleus testarum BC008</name>
    <dbReference type="NCBI Taxonomy" id="371196"/>
    <lineage>
        <taxon>Bacteria</taxon>
        <taxon>Bacillati</taxon>
        <taxon>Cyanobacteriota</taxon>
        <taxon>Cyanophyceae</taxon>
        <taxon>Nostocales</taxon>
        <taxon>Hapalosiphonaceae</taxon>
        <taxon>Mastigocoleus</taxon>
    </lineage>
</organism>
<dbReference type="Pfam" id="PF03734">
    <property type="entry name" value="YkuD"/>
    <property type="match status" value="1"/>
</dbReference>
<gene>
    <name evidence="14" type="ORF">BC008_24175</name>
    <name evidence="13" type="ORF">BC008_42180</name>
</gene>
<evidence type="ECO:0000256" key="2">
    <source>
        <dbReference type="ARBA" id="ARBA00005992"/>
    </source>
</evidence>
<evidence type="ECO:0000256" key="6">
    <source>
        <dbReference type="ARBA" id="ARBA00022960"/>
    </source>
</evidence>
<dbReference type="UniPathway" id="UPA00219"/>
<sequence length="223" mass="24861">MLMVRNGYIAKTLVFFCFGTAILSLITKWYVDSSAQSKTAMNRPHETSSRVKTSEARTTGIARISPQNRTVDNLFDLFSIQTVPQKSIKSNPASGPIKVTVDLSDRRVYVYRGNTTIASYPTGIGKKGWETPTGSFQVNQKVVNPSWRHPITDKVFPPGPDSPLGLRWIGFWSDGRNYIGFHGTPNYDVVGTAVSHGCLRMRNVDVLMLYKQVTMGTPVEVRQ</sequence>
<keyword evidence="4" id="KW-0808">Transferase</keyword>